<dbReference type="PROSITE" id="PS50110">
    <property type="entry name" value="RESPONSE_REGULATORY"/>
    <property type="match status" value="1"/>
</dbReference>
<dbReference type="InterPro" id="IPR010559">
    <property type="entry name" value="Sig_transdc_His_kin_internal"/>
</dbReference>
<evidence type="ECO:0000256" key="7">
    <source>
        <dbReference type="ARBA" id="ARBA00022840"/>
    </source>
</evidence>
<dbReference type="SUPFAM" id="SSF55874">
    <property type="entry name" value="ATPase domain of HSP90 chaperone/DNA topoisomerase II/histidine kinase"/>
    <property type="match status" value="2"/>
</dbReference>
<dbReference type="EMBL" id="VDCQ01000019">
    <property type="protein sequence ID" value="TNJ65407.1"/>
    <property type="molecule type" value="Genomic_DNA"/>
</dbReference>
<feature type="transmembrane region" description="Helical" evidence="10">
    <location>
        <begin position="307"/>
        <end position="329"/>
    </location>
</feature>
<comment type="catalytic activity">
    <reaction evidence="1">
        <text>ATP + protein L-histidine = ADP + protein N-phospho-L-histidine.</text>
        <dbReference type="EC" id="2.7.13.3"/>
    </reaction>
</comment>
<keyword evidence="7" id="KW-0067">ATP-binding</keyword>
<dbReference type="Pfam" id="PF00072">
    <property type="entry name" value="Response_reg"/>
    <property type="match status" value="1"/>
</dbReference>
<protein>
    <recommendedName>
        <fullName evidence="2">histidine kinase</fullName>
        <ecNumber evidence="2">2.7.13.3</ecNumber>
    </recommendedName>
</protein>
<dbReference type="SUPFAM" id="SSF49785">
    <property type="entry name" value="Galactose-binding domain-like"/>
    <property type="match status" value="1"/>
</dbReference>
<keyword evidence="10" id="KW-1133">Transmembrane helix</keyword>
<dbReference type="InterPro" id="IPR004358">
    <property type="entry name" value="Sig_transdc_His_kin-like_C"/>
</dbReference>
<dbReference type="OrthoDB" id="9809348at2"/>
<evidence type="ECO:0000256" key="5">
    <source>
        <dbReference type="ARBA" id="ARBA00022741"/>
    </source>
</evidence>
<name>A0A5C4TAD5_9BACL</name>
<dbReference type="SMART" id="SM00387">
    <property type="entry name" value="HATPase_c"/>
    <property type="match status" value="2"/>
</dbReference>
<keyword evidence="3 9" id="KW-0597">Phosphoprotein</keyword>
<dbReference type="PRINTS" id="PR00344">
    <property type="entry name" value="BCTRLSENSOR"/>
</dbReference>
<dbReference type="GO" id="GO:0016020">
    <property type="term" value="C:membrane"/>
    <property type="evidence" value="ECO:0007669"/>
    <property type="project" value="InterPro"/>
</dbReference>
<dbReference type="InterPro" id="IPR008979">
    <property type="entry name" value="Galactose-bd-like_sf"/>
</dbReference>
<comment type="caution">
    <text evidence="13">The sequence shown here is derived from an EMBL/GenBank/DDBJ whole genome shotgun (WGS) entry which is preliminary data.</text>
</comment>
<feature type="transmembrane region" description="Helical" evidence="10">
    <location>
        <begin position="206"/>
        <end position="229"/>
    </location>
</feature>
<dbReference type="Proteomes" id="UP000307943">
    <property type="component" value="Unassembled WGS sequence"/>
</dbReference>
<dbReference type="InterPro" id="IPR011006">
    <property type="entry name" value="CheY-like_superfamily"/>
</dbReference>
<accession>A0A5C4TAD5</accession>
<evidence type="ECO:0000259" key="11">
    <source>
        <dbReference type="PROSITE" id="PS50109"/>
    </source>
</evidence>
<keyword evidence="4" id="KW-0808">Transferase</keyword>
<sequence length="1033" mass="115410">MKSSIRQLVKLALLPLISFLVLSGVYSLTLPKADMPVAIGGVLDLSDWDFRNNGFVSLNGEWEFYEGVLLEPDDFHNPARASPHYMKVPGIWKGHASDDGGGMARKGAGTYRLHVKLGQASGEYGIKSANIWMAHRLYIDGRLAGQSGAPAASDVEHKPGNTPYIKFISTDRTEMEIVLQVANYVFPNGGIVQSIQFGLQEHIHRLGLIAFGAELSVLVMLLLFSVYHISIYAMRVKEKEYLYSGLYFLVLTGSLLMSGEKLFMQLFPEVPFEVSYKLQDFLGFGSIVILAVFLHQIDRRIIGNRQLWGFIIPLQAFLLTILLLPYSVYTYAEPVFWIYSHVVMGLIAARIAYLCYRNKADGLERRELVLLLGAIVSLLVMLTDGLLYASNATNSEIIGKLSLLGFISFMNVMLALRFARAYDRLEGLSRQLLRQDQFKDEFLAKTSHELKTPLHGILNISAHLLDGKEGELSPRQQRNLALIKNVSVKLASLVHDLLDVVQLKHGEIRLRSSIVDMRVVSQIVCEVLQFEVEGKDVRLSNRVGANTMALADENRVHQVLYNLIHNAIKHTEKGSIEIASGYADGFVYISVEDTGTGISEERHEEIFGYFERSDPLPPDGYSGMGLGLYISRQLVERMGGLIRVAWSEPGRGTRVVFTLPLARTASARAPEPIAALSGEQAARTELDRLDRHEHTVLVVDDEASNIRLLLNALGGEFNVVVAFSAKEAMRKLIDFPFIELIVLDVTMPNMSGLDLCRKLRETRSVIELPILLATVRGTQQDIELGFRAGANDYVIKPFDTGTLLARIKMQLAMKTAAEQALQNELAFLQAQIKPHFLYNALSSIVSFCYSDGRKAARLLTMLASYLRYVFEHDRSAMFVPLSRELALVRAYVEIEKARFGDRFDFRLAVEPGMEETLVPSLCIQPFVENAIRHGLFEKEEQGSVSLTVTDGEDLIRITIEDDGVGMAEDLVSRFAQGTMREGGIGMMNIRRRLEAIPGASVKVDSALERGTKVTMHLPKRTDEADDRWRERSS</sequence>
<evidence type="ECO:0000256" key="1">
    <source>
        <dbReference type="ARBA" id="ARBA00000085"/>
    </source>
</evidence>
<dbReference type="PANTHER" id="PTHR43047">
    <property type="entry name" value="TWO-COMPONENT HISTIDINE PROTEIN KINASE"/>
    <property type="match status" value="1"/>
</dbReference>
<organism evidence="13 14">
    <name type="scientific">Paenibacillus hemerocallicola</name>
    <dbReference type="NCBI Taxonomy" id="1172614"/>
    <lineage>
        <taxon>Bacteria</taxon>
        <taxon>Bacillati</taxon>
        <taxon>Bacillota</taxon>
        <taxon>Bacilli</taxon>
        <taxon>Bacillales</taxon>
        <taxon>Paenibacillaceae</taxon>
        <taxon>Paenibacillus</taxon>
    </lineage>
</organism>
<dbReference type="EC" id="2.7.13.3" evidence="2"/>
<dbReference type="InterPro" id="IPR003594">
    <property type="entry name" value="HATPase_dom"/>
</dbReference>
<keyword evidence="8" id="KW-0902">Two-component regulatory system</keyword>
<dbReference type="Pfam" id="PF02518">
    <property type="entry name" value="HATPase_c"/>
    <property type="match status" value="2"/>
</dbReference>
<dbReference type="InterPro" id="IPR011623">
    <property type="entry name" value="7TMR_DISM_rcpt_extracell_dom1"/>
</dbReference>
<evidence type="ECO:0000313" key="13">
    <source>
        <dbReference type="EMBL" id="TNJ65407.1"/>
    </source>
</evidence>
<dbReference type="SUPFAM" id="SSF52172">
    <property type="entry name" value="CheY-like"/>
    <property type="match status" value="1"/>
</dbReference>
<feature type="domain" description="Histidine kinase" evidence="11">
    <location>
        <begin position="923"/>
        <end position="1021"/>
    </location>
</feature>
<evidence type="ECO:0000256" key="9">
    <source>
        <dbReference type="PROSITE-ProRule" id="PRU00169"/>
    </source>
</evidence>
<dbReference type="SUPFAM" id="SSF47384">
    <property type="entry name" value="Homodimeric domain of signal transducing histidine kinase"/>
    <property type="match status" value="1"/>
</dbReference>
<dbReference type="InterPro" id="IPR036097">
    <property type="entry name" value="HisK_dim/P_sf"/>
</dbReference>
<dbReference type="GO" id="GO:0005524">
    <property type="term" value="F:ATP binding"/>
    <property type="evidence" value="ECO:0007669"/>
    <property type="project" value="UniProtKB-KW"/>
</dbReference>
<keyword evidence="10" id="KW-0812">Transmembrane</keyword>
<dbReference type="Gene3D" id="3.40.50.2300">
    <property type="match status" value="1"/>
</dbReference>
<evidence type="ECO:0000256" key="8">
    <source>
        <dbReference type="ARBA" id="ARBA00023012"/>
    </source>
</evidence>
<dbReference type="InterPro" id="IPR005467">
    <property type="entry name" value="His_kinase_dom"/>
</dbReference>
<proteinExistence type="predicted"/>
<feature type="modified residue" description="4-aspartylphosphate" evidence="9">
    <location>
        <position position="744"/>
    </location>
</feature>
<evidence type="ECO:0000256" key="10">
    <source>
        <dbReference type="SAM" id="Phobius"/>
    </source>
</evidence>
<evidence type="ECO:0000256" key="6">
    <source>
        <dbReference type="ARBA" id="ARBA00022777"/>
    </source>
</evidence>
<gene>
    <name evidence="13" type="ORF">FE784_15420</name>
</gene>
<keyword evidence="5" id="KW-0547">Nucleotide-binding</keyword>
<keyword evidence="14" id="KW-1185">Reference proteome</keyword>
<evidence type="ECO:0000256" key="2">
    <source>
        <dbReference type="ARBA" id="ARBA00012438"/>
    </source>
</evidence>
<dbReference type="InterPro" id="IPR003661">
    <property type="entry name" value="HisK_dim/P_dom"/>
</dbReference>
<feature type="domain" description="Histidine kinase" evidence="11">
    <location>
        <begin position="445"/>
        <end position="663"/>
    </location>
</feature>
<dbReference type="PROSITE" id="PS50109">
    <property type="entry name" value="HIS_KIN"/>
    <property type="match status" value="2"/>
</dbReference>
<dbReference type="RefSeq" id="WP_139603100.1">
    <property type="nucleotide sequence ID" value="NZ_VDCQ01000019.1"/>
</dbReference>
<keyword evidence="6" id="KW-0418">Kinase</keyword>
<dbReference type="SMART" id="SM00448">
    <property type="entry name" value="REC"/>
    <property type="match status" value="1"/>
</dbReference>
<dbReference type="Gene3D" id="3.30.565.10">
    <property type="entry name" value="Histidine kinase-like ATPase, C-terminal domain"/>
    <property type="match status" value="2"/>
</dbReference>
<dbReference type="Pfam" id="PF07695">
    <property type="entry name" value="7TMR-DISM_7TM"/>
    <property type="match status" value="1"/>
</dbReference>
<reference evidence="13 14" key="1">
    <citation type="submission" date="2019-05" db="EMBL/GenBank/DDBJ databases">
        <title>We sequenced the genome of Paenibacillus hemerocallicola KCTC 33185 for further insight into its adaptation and study the phylogeny of Paenibacillus.</title>
        <authorList>
            <person name="Narsing Rao M.P."/>
        </authorList>
    </citation>
    <scope>NUCLEOTIDE SEQUENCE [LARGE SCALE GENOMIC DNA]</scope>
    <source>
        <strain evidence="13 14">KCTC 33185</strain>
    </source>
</reference>
<evidence type="ECO:0000313" key="14">
    <source>
        <dbReference type="Proteomes" id="UP000307943"/>
    </source>
</evidence>
<dbReference type="CDD" id="cd00082">
    <property type="entry name" value="HisKA"/>
    <property type="match status" value="1"/>
</dbReference>
<dbReference type="CDD" id="cd17574">
    <property type="entry name" value="REC_OmpR"/>
    <property type="match status" value="1"/>
</dbReference>
<dbReference type="Gene3D" id="1.10.287.130">
    <property type="match status" value="1"/>
</dbReference>
<feature type="domain" description="Response regulatory" evidence="12">
    <location>
        <begin position="695"/>
        <end position="811"/>
    </location>
</feature>
<dbReference type="Pfam" id="PF06580">
    <property type="entry name" value="His_kinase"/>
    <property type="match status" value="1"/>
</dbReference>
<dbReference type="Pfam" id="PF00512">
    <property type="entry name" value="HisKA"/>
    <property type="match status" value="1"/>
</dbReference>
<feature type="transmembrane region" description="Helical" evidence="10">
    <location>
        <begin position="368"/>
        <end position="389"/>
    </location>
</feature>
<dbReference type="InterPro" id="IPR001789">
    <property type="entry name" value="Sig_transdc_resp-reg_receiver"/>
</dbReference>
<feature type="transmembrane region" description="Helical" evidence="10">
    <location>
        <begin position="241"/>
        <end position="258"/>
    </location>
</feature>
<dbReference type="InterPro" id="IPR036890">
    <property type="entry name" value="HATPase_C_sf"/>
</dbReference>
<keyword evidence="10" id="KW-0472">Membrane</keyword>
<dbReference type="SMART" id="SM00388">
    <property type="entry name" value="HisKA"/>
    <property type="match status" value="1"/>
</dbReference>
<dbReference type="Gene3D" id="2.60.120.260">
    <property type="entry name" value="Galactose-binding domain-like"/>
    <property type="match status" value="1"/>
</dbReference>
<feature type="transmembrane region" description="Helical" evidence="10">
    <location>
        <begin position="278"/>
        <end position="295"/>
    </location>
</feature>
<feature type="transmembrane region" description="Helical" evidence="10">
    <location>
        <begin position="335"/>
        <end position="356"/>
    </location>
</feature>
<evidence type="ECO:0000259" key="12">
    <source>
        <dbReference type="PROSITE" id="PS50110"/>
    </source>
</evidence>
<evidence type="ECO:0000256" key="3">
    <source>
        <dbReference type="ARBA" id="ARBA00022553"/>
    </source>
</evidence>
<dbReference type="GO" id="GO:0000155">
    <property type="term" value="F:phosphorelay sensor kinase activity"/>
    <property type="evidence" value="ECO:0007669"/>
    <property type="project" value="InterPro"/>
</dbReference>
<dbReference type="AlphaFoldDB" id="A0A5C4TAD5"/>
<evidence type="ECO:0000256" key="4">
    <source>
        <dbReference type="ARBA" id="ARBA00022679"/>
    </source>
</evidence>